<feature type="region of interest" description="Disordered" evidence="1">
    <location>
        <begin position="73"/>
        <end position="99"/>
    </location>
</feature>
<feature type="compositionally biased region" description="Basic and acidic residues" evidence="1">
    <location>
        <begin position="74"/>
        <end position="99"/>
    </location>
</feature>
<dbReference type="WBParaSite" id="nRc.2.0.1.t47219-RA">
    <property type="protein sequence ID" value="nRc.2.0.1.t47219-RA"/>
    <property type="gene ID" value="nRc.2.0.1.g47219"/>
</dbReference>
<evidence type="ECO:0000256" key="1">
    <source>
        <dbReference type="SAM" id="MobiDB-lite"/>
    </source>
</evidence>
<proteinExistence type="predicted"/>
<protein>
    <submittedName>
        <fullName evidence="3">Uncharacterized protein</fullName>
    </submittedName>
</protein>
<evidence type="ECO:0000313" key="2">
    <source>
        <dbReference type="Proteomes" id="UP000887565"/>
    </source>
</evidence>
<accession>A0A915L852</accession>
<evidence type="ECO:0000313" key="3">
    <source>
        <dbReference type="WBParaSite" id="nRc.2.0.1.t47219-RA"/>
    </source>
</evidence>
<dbReference type="AlphaFoldDB" id="A0A915L852"/>
<keyword evidence="2" id="KW-1185">Reference proteome</keyword>
<organism evidence="2 3">
    <name type="scientific">Romanomermis culicivorax</name>
    <name type="common">Nematode worm</name>
    <dbReference type="NCBI Taxonomy" id="13658"/>
    <lineage>
        <taxon>Eukaryota</taxon>
        <taxon>Metazoa</taxon>
        <taxon>Ecdysozoa</taxon>
        <taxon>Nematoda</taxon>
        <taxon>Enoplea</taxon>
        <taxon>Dorylaimia</taxon>
        <taxon>Mermithida</taxon>
        <taxon>Mermithoidea</taxon>
        <taxon>Mermithidae</taxon>
        <taxon>Romanomermis</taxon>
    </lineage>
</organism>
<dbReference type="Proteomes" id="UP000887565">
    <property type="component" value="Unplaced"/>
</dbReference>
<name>A0A915L852_ROMCU</name>
<reference evidence="3" key="1">
    <citation type="submission" date="2022-11" db="UniProtKB">
        <authorList>
            <consortium name="WormBaseParasite"/>
        </authorList>
    </citation>
    <scope>IDENTIFICATION</scope>
</reference>
<sequence length="99" mass="11279">MVKSSTIGRLPGITLNQQCIPCVAVIKGRALENFKSLVEHYSSRCLQYLKMFLKEQEQQQISLVAKRNNIFEANKSHKDEERGEGAQISCEDKREHSKG</sequence>